<comment type="caution">
    <text evidence="1">The sequence shown here is derived from an EMBL/GenBank/DDBJ whole genome shotgun (WGS) entry which is preliminary data.</text>
</comment>
<protein>
    <submittedName>
        <fullName evidence="1">Uncharacterized protein</fullName>
    </submittedName>
</protein>
<evidence type="ECO:0000313" key="1">
    <source>
        <dbReference type="EMBL" id="KAG2171872.1"/>
    </source>
</evidence>
<keyword evidence="2" id="KW-1185">Reference proteome</keyword>
<dbReference type="InterPro" id="IPR048683">
    <property type="entry name" value="Sf6_terminase"/>
</dbReference>
<name>A0A8H7PDG6_9FUNG</name>
<evidence type="ECO:0000313" key="2">
    <source>
        <dbReference type="Proteomes" id="UP000612746"/>
    </source>
</evidence>
<accession>A0A8H7PDG6</accession>
<sequence length="164" mass="18494">MAQQSTYTPELADEICERIANGETLRAICREPHMPSWVTVYTWRKTYPQFSERFALARELGGDAIAEEALEISDTTQVGERTEESDEGYKTVREDMLGHRKLRIDTRLKLLAVWFPRKYGQRIDMTTGGESLNLTPEERAAKLAALSAAAAARKADQDDGEDLL</sequence>
<dbReference type="Gene3D" id="1.10.10.60">
    <property type="entry name" value="Homeodomain-like"/>
    <property type="match status" value="1"/>
</dbReference>
<organism evidence="1 2">
    <name type="scientific">Umbelopsis vinacea</name>
    <dbReference type="NCBI Taxonomy" id="44442"/>
    <lineage>
        <taxon>Eukaryota</taxon>
        <taxon>Fungi</taxon>
        <taxon>Fungi incertae sedis</taxon>
        <taxon>Mucoromycota</taxon>
        <taxon>Mucoromycotina</taxon>
        <taxon>Umbelopsidomycetes</taxon>
        <taxon>Umbelopsidales</taxon>
        <taxon>Umbelopsidaceae</taxon>
        <taxon>Umbelopsis</taxon>
    </lineage>
</organism>
<dbReference type="EMBL" id="JAEPRA010000030">
    <property type="protein sequence ID" value="KAG2171872.1"/>
    <property type="molecule type" value="Genomic_DNA"/>
</dbReference>
<dbReference type="AlphaFoldDB" id="A0A8H7PDG6"/>
<dbReference type="OrthoDB" id="10590413at2759"/>
<reference evidence="1" key="1">
    <citation type="submission" date="2020-12" db="EMBL/GenBank/DDBJ databases">
        <title>Metabolic potential, ecology and presence of endohyphal bacteria is reflected in genomic diversity of Mucoromycotina.</title>
        <authorList>
            <person name="Muszewska A."/>
            <person name="Okrasinska A."/>
            <person name="Steczkiewicz K."/>
            <person name="Drgas O."/>
            <person name="Orlowska M."/>
            <person name="Perlinska-Lenart U."/>
            <person name="Aleksandrzak-Piekarczyk T."/>
            <person name="Szatraj K."/>
            <person name="Zielenkiewicz U."/>
            <person name="Pilsyk S."/>
            <person name="Malc E."/>
            <person name="Mieczkowski P."/>
            <person name="Kruszewska J.S."/>
            <person name="Biernat P."/>
            <person name="Pawlowska J."/>
        </authorList>
    </citation>
    <scope>NUCLEOTIDE SEQUENCE</scope>
    <source>
        <strain evidence="1">WA0000051536</strain>
    </source>
</reference>
<proteinExistence type="predicted"/>
<dbReference type="Pfam" id="PF20901">
    <property type="entry name" value="Sf6_terminase"/>
    <property type="match status" value="1"/>
</dbReference>
<dbReference type="Proteomes" id="UP000612746">
    <property type="component" value="Unassembled WGS sequence"/>
</dbReference>
<gene>
    <name evidence="1" type="ORF">INT44_002517</name>
</gene>